<feature type="compositionally biased region" description="Pro residues" evidence="5">
    <location>
        <begin position="206"/>
        <end position="216"/>
    </location>
</feature>
<dbReference type="PANTHER" id="PTHR22550">
    <property type="entry name" value="SPORE GERMINATION PROTEIN"/>
    <property type="match status" value="1"/>
</dbReference>
<dbReference type="PANTHER" id="PTHR22550:SF5">
    <property type="entry name" value="LEUCINE ZIPPER PROTEIN 4"/>
    <property type="match status" value="1"/>
</dbReference>
<dbReference type="EMBL" id="JABEPQ010000004">
    <property type="protein sequence ID" value="NNM47643.1"/>
    <property type="molecule type" value="Genomic_DNA"/>
</dbReference>
<feature type="transmembrane region" description="Helical" evidence="6">
    <location>
        <begin position="6"/>
        <end position="24"/>
    </location>
</feature>
<dbReference type="InterPro" id="IPR024163">
    <property type="entry name" value="Aerotolerance_reg_N"/>
</dbReference>
<dbReference type="Gene3D" id="3.40.50.410">
    <property type="entry name" value="von Willebrand factor, type A domain"/>
    <property type="match status" value="1"/>
</dbReference>
<evidence type="ECO:0000259" key="7">
    <source>
        <dbReference type="PROSITE" id="PS50234"/>
    </source>
</evidence>
<dbReference type="NCBIfam" id="TIGR02226">
    <property type="entry name" value="two_anch"/>
    <property type="match status" value="1"/>
</dbReference>
<dbReference type="SMART" id="SM00327">
    <property type="entry name" value="VWA"/>
    <property type="match status" value="1"/>
</dbReference>
<evidence type="ECO:0000256" key="1">
    <source>
        <dbReference type="ARBA" id="ARBA00022475"/>
    </source>
</evidence>
<protein>
    <submittedName>
        <fullName evidence="8">VWA domain-containing protein</fullName>
    </submittedName>
</protein>
<keyword evidence="9" id="KW-1185">Reference proteome</keyword>
<keyword evidence="2 6" id="KW-0812">Transmembrane</keyword>
<evidence type="ECO:0000256" key="6">
    <source>
        <dbReference type="SAM" id="Phobius"/>
    </source>
</evidence>
<dbReference type="AlphaFoldDB" id="A0A849HLU2"/>
<dbReference type="Pfam" id="PF13519">
    <property type="entry name" value="VWA_2"/>
    <property type="match status" value="1"/>
</dbReference>
<dbReference type="RefSeq" id="WP_171244762.1">
    <property type="nucleotide sequence ID" value="NZ_JABEPQ010000004.1"/>
</dbReference>
<name>A0A849HLU2_9MICO</name>
<evidence type="ECO:0000256" key="2">
    <source>
        <dbReference type="ARBA" id="ARBA00022692"/>
    </source>
</evidence>
<organism evidence="8 9">
    <name type="scientific">Knoellia koreensis</name>
    <dbReference type="NCBI Taxonomy" id="2730921"/>
    <lineage>
        <taxon>Bacteria</taxon>
        <taxon>Bacillati</taxon>
        <taxon>Actinomycetota</taxon>
        <taxon>Actinomycetes</taxon>
        <taxon>Micrococcales</taxon>
        <taxon>Intrasporangiaceae</taxon>
        <taxon>Knoellia</taxon>
    </lineage>
</organism>
<feature type="transmembrane region" description="Helical" evidence="6">
    <location>
        <begin position="349"/>
        <end position="369"/>
    </location>
</feature>
<dbReference type="Proteomes" id="UP000588586">
    <property type="component" value="Unassembled WGS sequence"/>
</dbReference>
<keyword evidence="3 6" id="KW-1133">Transmembrane helix</keyword>
<feature type="region of interest" description="Disordered" evidence="5">
    <location>
        <begin position="180"/>
        <end position="226"/>
    </location>
</feature>
<reference evidence="8 9" key="1">
    <citation type="submission" date="2020-04" db="EMBL/GenBank/DDBJ databases">
        <title>Knoellia sp. isolate from air conditioner.</title>
        <authorList>
            <person name="Chea S."/>
            <person name="Kim D.-U."/>
        </authorList>
    </citation>
    <scope>NUCLEOTIDE SEQUENCE [LARGE SCALE GENOMIC DNA]</scope>
    <source>
        <strain evidence="8 9">DB2414S</strain>
    </source>
</reference>
<evidence type="ECO:0000313" key="9">
    <source>
        <dbReference type="Proteomes" id="UP000588586"/>
    </source>
</evidence>
<accession>A0A849HLU2</accession>
<dbReference type="SUPFAM" id="SSF53300">
    <property type="entry name" value="vWA-like"/>
    <property type="match status" value="1"/>
</dbReference>
<evidence type="ECO:0000256" key="3">
    <source>
        <dbReference type="ARBA" id="ARBA00022989"/>
    </source>
</evidence>
<proteinExistence type="predicted"/>
<dbReference type="PROSITE" id="PS50234">
    <property type="entry name" value="VWFA"/>
    <property type="match status" value="1"/>
</dbReference>
<evidence type="ECO:0000256" key="5">
    <source>
        <dbReference type="SAM" id="MobiDB-lite"/>
    </source>
</evidence>
<keyword evidence="1" id="KW-1003">Cell membrane</keyword>
<feature type="domain" description="VWFA" evidence="7">
    <location>
        <begin position="87"/>
        <end position="336"/>
    </location>
</feature>
<dbReference type="InterPro" id="IPR036465">
    <property type="entry name" value="vWFA_dom_sf"/>
</dbReference>
<evidence type="ECO:0000256" key="4">
    <source>
        <dbReference type="ARBA" id="ARBA00023136"/>
    </source>
</evidence>
<keyword evidence="4 6" id="KW-0472">Membrane</keyword>
<comment type="caution">
    <text evidence="8">The sequence shown here is derived from an EMBL/GenBank/DDBJ whole genome shotgun (WGS) entry which is preliminary data.</text>
</comment>
<dbReference type="InterPro" id="IPR011933">
    <property type="entry name" value="Double_TM_dom"/>
</dbReference>
<sequence length="376" mass="39732">MRFNLPYVLLGLLTVPVLVAAYLWQLRRRRRAAIRFSHVALLRKAVPRQRSWRRHVPIAMVLAALGLLALAGARPQVRAQVPVSSSAVILAIDVSGSMCSTDVSPNRMSAAQDAVRKFVDDQNAKTRIGLVVFSGFAQLSVAPTTDHEELLTAVDGLTTGRGTAIGAAILKSIDAVSEINPQVAPSDPNSGEVQGDPGVPDGPDQRPTPTPSPSAPSTPGTPSGQKAPEIVVLLTDGANTRGVTPESAAEQAAQRGVRVYPIGFGTSEPTQMVCTSEQLGGGMFDGPPQGLGGLGFGARNFLVVDEDSLRQVASTTGGEYFKAEDAEQLNTVFKDLPQRADTQERDVDVSVAFAGLAALVLLLALWLGLRWAPHPQ</sequence>
<dbReference type="InterPro" id="IPR050768">
    <property type="entry name" value="UPF0353/GerABKA_families"/>
</dbReference>
<dbReference type="Pfam" id="PF00092">
    <property type="entry name" value="VWA"/>
    <property type="match status" value="1"/>
</dbReference>
<dbReference type="Pfam" id="PF07584">
    <property type="entry name" value="BatA"/>
    <property type="match status" value="1"/>
</dbReference>
<evidence type="ECO:0000313" key="8">
    <source>
        <dbReference type="EMBL" id="NNM47643.1"/>
    </source>
</evidence>
<gene>
    <name evidence="8" type="ORF">HJG52_16755</name>
</gene>
<dbReference type="InterPro" id="IPR002035">
    <property type="entry name" value="VWF_A"/>
</dbReference>